<dbReference type="RefSeq" id="WP_066539073.1">
    <property type="nucleotide sequence ID" value="NZ_CP021422.1"/>
</dbReference>
<dbReference type="Proteomes" id="UP000596035">
    <property type="component" value="Chromosome"/>
</dbReference>
<dbReference type="InterPro" id="IPR038718">
    <property type="entry name" value="SNF2-like_sf"/>
</dbReference>
<dbReference type="EMBL" id="CP021422">
    <property type="protein sequence ID" value="ASB41869.1"/>
    <property type="molecule type" value="Genomic_DNA"/>
</dbReference>
<dbReference type="PANTHER" id="PTHR45629">
    <property type="entry name" value="SNF2/RAD54 FAMILY MEMBER"/>
    <property type="match status" value="1"/>
</dbReference>
<dbReference type="PROSITE" id="PS51192">
    <property type="entry name" value="HELICASE_ATP_BIND_1"/>
    <property type="match status" value="1"/>
</dbReference>
<dbReference type="Proteomes" id="UP000196710">
    <property type="component" value="Chromosome"/>
</dbReference>
<dbReference type="Pfam" id="PF00176">
    <property type="entry name" value="SNF2-rel_dom"/>
    <property type="match status" value="1"/>
</dbReference>
<dbReference type="SUPFAM" id="SSF52540">
    <property type="entry name" value="P-loop containing nucleoside triphosphate hydrolases"/>
    <property type="match status" value="2"/>
</dbReference>
<dbReference type="SMART" id="SM00487">
    <property type="entry name" value="DEXDc"/>
    <property type="match status" value="1"/>
</dbReference>
<dbReference type="InterPro" id="IPR027417">
    <property type="entry name" value="P-loop_NTPase"/>
</dbReference>
<dbReference type="GO" id="GO:0004386">
    <property type="term" value="F:helicase activity"/>
    <property type="evidence" value="ECO:0007669"/>
    <property type="project" value="UniProtKB-KW"/>
</dbReference>
<dbReference type="KEGG" id="amur:ADH66_15125"/>
<organism evidence="3 5">
    <name type="scientific">Acutalibacter muris</name>
    <dbReference type="NCBI Taxonomy" id="1796620"/>
    <lineage>
        <taxon>Bacteria</taxon>
        <taxon>Bacillati</taxon>
        <taxon>Bacillota</taxon>
        <taxon>Clostridia</taxon>
        <taxon>Eubacteriales</taxon>
        <taxon>Acutalibacteraceae</taxon>
        <taxon>Acutalibacter</taxon>
    </lineage>
</organism>
<dbReference type="Gene3D" id="3.40.50.300">
    <property type="entry name" value="P-loop containing nucleotide triphosphate hydrolases"/>
    <property type="match status" value="1"/>
</dbReference>
<name>A0A1Z2XU11_9FIRM</name>
<evidence type="ECO:0000313" key="3">
    <source>
        <dbReference type="EMBL" id="QQR31137.1"/>
    </source>
</evidence>
<dbReference type="InterPro" id="IPR050496">
    <property type="entry name" value="SNF2_RAD54_helicase_repair"/>
</dbReference>
<dbReference type="InterPro" id="IPR014001">
    <property type="entry name" value="Helicase_ATP-bd"/>
</dbReference>
<reference evidence="2" key="1">
    <citation type="journal article" date="2017" name="Genome Announc.">
        <title>High-Quality Whole-Genome Sequences of the Oligo-Mouse-Microbiota Bacterial Community.</title>
        <authorList>
            <person name="Garzetti D."/>
            <person name="Brugiroux S."/>
            <person name="Bunk B."/>
            <person name="Pukall R."/>
            <person name="McCoy K.D."/>
            <person name="Macpherson A.J."/>
            <person name="Stecher B."/>
        </authorList>
    </citation>
    <scope>NUCLEOTIDE SEQUENCE</scope>
    <source>
        <strain evidence="2">KB18</strain>
    </source>
</reference>
<keyword evidence="3" id="KW-0067">ATP-binding</keyword>
<dbReference type="InterPro" id="IPR000330">
    <property type="entry name" value="SNF2_N"/>
</dbReference>
<protein>
    <submittedName>
        <fullName evidence="2">ATP-dependent helicase</fullName>
    </submittedName>
    <submittedName>
        <fullName evidence="3">DEAD/DEAH box helicase</fullName>
    </submittedName>
</protein>
<evidence type="ECO:0000313" key="5">
    <source>
        <dbReference type="Proteomes" id="UP000596035"/>
    </source>
</evidence>
<feature type="domain" description="Helicase ATP-binding" evidence="1">
    <location>
        <begin position="13"/>
        <end position="182"/>
    </location>
</feature>
<dbReference type="AlphaFoldDB" id="A0A1Z2XU11"/>
<reference evidence="3 5" key="3">
    <citation type="submission" date="2020-11" db="EMBL/GenBank/DDBJ databases">
        <title>Closed and high quality bacterial genomes of the OMM12 community.</title>
        <authorList>
            <person name="Marbouty M."/>
            <person name="Lamy-Besnier Q."/>
            <person name="Debarbieux L."/>
            <person name="Koszul R."/>
        </authorList>
    </citation>
    <scope>NUCLEOTIDE SEQUENCE [LARGE SCALE GENOMIC DNA]</scope>
    <source>
        <strain evidence="3 5">KB18</strain>
    </source>
</reference>
<keyword evidence="3" id="KW-0378">Hydrolase</keyword>
<accession>A0A1Z2XU11</accession>
<keyword evidence="3" id="KW-0547">Nucleotide-binding</keyword>
<proteinExistence type="predicted"/>
<evidence type="ECO:0000259" key="1">
    <source>
        <dbReference type="PROSITE" id="PS51192"/>
    </source>
</evidence>
<dbReference type="PANTHER" id="PTHR45629:SF7">
    <property type="entry name" value="DNA EXCISION REPAIR PROTEIN ERCC-6-RELATED"/>
    <property type="match status" value="1"/>
</dbReference>
<gene>
    <name evidence="2" type="ORF">ADH66_15125</name>
    <name evidence="3" type="ORF">I5Q82_05505</name>
</gene>
<dbReference type="EMBL" id="CP065321">
    <property type="protein sequence ID" value="QQR31137.1"/>
    <property type="molecule type" value="Genomic_DNA"/>
</dbReference>
<dbReference type="Gene3D" id="3.40.50.10810">
    <property type="entry name" value="Tandem AAA-ATPase domain"/>
    <property type="match status" value="1"/>
</dbReference>
<keyword evidence="4" id="KW-1185">Reference proteome</keyword>
<evidence type="ECO:0000313" key="2">
    <source>
        <dbReference type="EMBL" id="ASB41869.1"/>
    </source>
</evidence>
<evidence type="ECO:0000313" key="4">
    <source>
        <dbReference type="Proteomes" id="UP000196710"/>
    </source>
</evidence>
<dbReference type="GO" id="GO:0005524">
    <property type="term" value="F:ATP binding"/>
    <property type="evidence" value="ECO:0007669"/>
    <property type="project" value="InterPro"/>
</dbReference>
<keyword evidence="3" id="KW-0347">Helicase</keyword>
<sequence>MQYQAHDYQKRATQLVIDIPRIGLFLDMGLGKTVITMTAIQELMFDRFEVSRVLVIAPKRVAEDTWTREHAKWDHLKDLRISKVLGNEQQRVRALKAEADIYVIGRDNVIWLTEYYQGLRKGWPFDMIVIDELSSFKNPQAKRFRALRKVIPLVKRVVGLTGTPSPNGMMDLWAEVYLLDQGERLGKTLGAYREKYFRPGARNGYVVYKWEPYRNAQKEIEAKISDICISMSAADYLKLPERIDNVIPVQLSPAEMQAYKTMESEQLLQIEDEDIAALNAAAVMTKLLQIANGSVYSVDGSIVRIHDAKLEALAEIIDTTDGPVLVFYSYKHDLAAIQGKIKDARVLNTAQDIADWNAGKVQVLLAHPASVGYGLNLQEGGHVIVWYGLTWSLELYQQANARLYRQGQEKPVIIHHLIAEGTVDEEAMQALQHKDTSQAALLAALKERRQR</sequence>
<reference evidence="4" key="2">
    <citation type="submission" date="2017-05" db="EMBL/GenBank/DDBJ databases">
        <title>Improved OligoMM genomes.</title>
        <authorList>
            <person name="Garzetti D."/>
        </authorList>
    </citation>
    <scope>NUCLEOTIDE SEQUENCE [LARGE SCALE GENOMIC DNA]</scope>
    <source>
        <strain evidence="4">KB18</strain>
    </source>
</reference>